<evidence type="ECO:0000259" key="2">
    <source>
        <dbReference type="Pfam" id="PF09362"/>
    </source>
</evidence>
<name>A0ABR4HFT9_9EURO</name>
<comment type="caution">
    <text evidence="3">The sequence shown here is derived from an EMBL/GenBank/DDBJ whole genome shotgun (WGS) entry which is preliminary data.</text>
</comment>
<evidence type="ECO:0000313" key="4">
    <source>
        <dbReference type="Proteomes" id="UP001610335"/>
    </source>
</evidence>
<sequence length="326" mass="35765">MALKFLFLAIAFPLVQSQGEFTTHCAPLTIERSDPIVNPGTAGGHTHTVIGGTGFSRQMSPSAAPNSINTTCSIEMDHSNYWQPLLYHIRSDGQFEMIPFEGSVAYYLQRTRDYSPNKTSCDPSVYPQAPPEGLRMVTGNPFLRAYNDTPDMRAQSHMCLKESDPSSYTQALPTEPCLKLRAQTFFPSCWDGENLDSDDHKSHMAFPAIGDYNTGVCPESHPVAILSIFLKFFYDTSGFPDWQNWIYAMGDLTGYGLHGDFVNGWKDLDALANAFETCSGGDLSLHSPGCSITGGTIRDVDVRLDGPLAKLPGKNEISGDVADRVN</sequence>
<dbReference type="EMBL" id="JBFXLS010000128">
    <property type="protein sequence ID" value="KAL2814356.1"/>
    <property type="molecule type" value="Genomic_DNA"/>
</dbReference>
<evidence type="ECO:0000313" key="3">
    <source>
        <dbReference type="EMBL" id="KAL2814356.1"/>
    </source>
</evidence>
<dbReference type="Pfam" id="PF09362">
    <property type="entry name" value="DUF1996"/>
    <property type="match status" value="1"/>
</dbReference>
<reference evidence="3 4" key="1">
    <citation type="submission" date="2024-07" db="EMBL/GenBank/DDBJ databases">
        <title>Section-level genome sequencing and comparative genomics of Aspergillus sections Usti and Cavernicolus.</title>
        <authorList>
            <consortium name="Lawrence Berkeley National Laboratory"/>
            <person name="Nybo J.L."/>
            <person name="Vesth T.C."/>
            <person name="Theobald S."/>
            <person name="Frisvad J.C."/>
            <person name="Larsen T.O."/>
            <person name="Kjaerboelling I."/>
            <person name="Rothschild-Mancinelli K."/>
            <person name="Lyhne E.K."/>
            <person name="Kogle M.E."/>
            <person name="Barry K."/>
            <person name="Clum A."/>
            <person name="Na H."/>
            <person name="Ledsgaard L."/>
            <person name="Lin J."/>
            <person name="Lipzen A."/>
            <person name="Kuo A."/>
            <person name="Riley R."/>
            <person name="Mondo S."/>
            <person name="LaButti K."/>
            <person name="Haridas S."/>
            <person name="Pangalinan J."/>
            <person name="Salamov A.A."/>
            <person name="Simmons B.A."/>
            <person name="Magnuson J.K."/>
            <person name="Chen J."/>
            <person name="Drula E."/>
            <person name="Henrissat B."/>
            <person name="Wiebenga A."/>
            <person name="Lubbers R.J."/>
            <person name="Gomes A.C."/>
            <person name="Makela M.R."/>
            <person name="Stajich J."/>
            <person name="Grigoriev I.V."/>
            <person name="Mortensen U.H."/>
            <person name="De vries R.P."/>
            <person name="Baker S.E."/>
            <person name="Andersen M.R."/>
        </authorList>
    </citation>
    <scope>NUCLEOTIDE SEQUENCE [LARGE SCALE GENOMIC DNA]</scope>
    <source>
        <strain evidence="3 4">CBS 600.67</strain>
    </source>
</reference>
<keyword evidence="4" id="KW-1185">Reference proteome</keyword>
<dbReference type="PANTHER" id="PTHR43662">
    <property type="match status" value="1"/>
</dbReference>
<feature type="domain" description="DUF1996" evidence="2">
    <location>
        <begin position="34"/>
        <end position="265"/>
    </location>
</feature>
<dbReference type="PANTHER" id="PTHR43662:SF3">
    <property type="entry name" value="DOMAIN PROTEIN, PUTATIVE (AFU_ORTHOLOGUE AFUA_6G11970)-RELATED"/>
    <property type="match status" value="1"/>
</dbReference>
<protein>
    <recommendedName>
        <fullName evidence="2">DUF1996 domain-containing protein</fullName>
    </recommendedName>
</protein>
<evidence type="ECO:0000256" key="1">
    <source>
        <dbReference type="SAM" id="SignalP"/>
    </source>
</evidence>
<dbReference type="Proteomes" id="UP001610335">
    <property type="component" value="Unassembled WGS sequence"/>
</dbReference>
<feature type="chain" id="PRO_5047049954" description="DUF1996 domain-containing protein" evidence="1">
    <location>
        <begin position="18"/>
        <end position="326"/>
    </location>
</feature>
<feature type="signal peptide" evidence="1">
    <location>
        <begin position="1"/>
        <end position="17"/>
    </location>
</feature>
<dbReference type="InterPro" id="IPR018535">
    <property type="entry name" value="DUF1996"/>
</dbReference>
<proteinExistence type="predicted"/>
<organism evidence="3 4">
    <name type="scientific">Aspergillus cavernicola</name>
    <dbReference type="NCBI Taxonomy" id="176166"/>
    <lineage>
        <taxon>Eukaryota</taxon>
        <taxon>Fungi</taxon>
        <taxon>Dikarya</taxon>
        <taxon>Ascomycota</taxon>
        <taxon>Pezizomycotina</taxon>
        <taxon>Eurotiomycetes</taxon>
        <taxon>Eurotiomycetidae</taxon>
        <taxon>Eurotiales</taxon>
        <taxon>Aspergillaceae</taxon>
        <taxon>Aspergillus</taxon>
        <taxon>Aspergillus subgen. Nidulantes</taxon>
    </lineage>
</organism>
<keyword evidence="1" id="KW-0732">Signal</keyword>
<accession>A0ABR4HFT9</accession>
<gene>
    <name evidence="3" type="ORF">BDW59DRAFT_176493</name>
</gene>